<organism evidence="1">
    <name type="scientific">marine sediment metagenome</name>
    <dbReference type="NCBI Taxonomy" id="412755"/>
    <lineage>
        <taxon>unclassified sequences</taxon>
        <taxon>metagenomes</taxon>
        <taxon>ecological metagenomes</taxon>
    </lineage>
</organism>
<evidence type="ECO:0000313" key="1">
    <source>
        <dbReference type="EMBL" id="KKM65267.1"/>
    </source>
</evidence>
<protein>
    <submittedName>
        <fullName evidence="1">Uncharacterized protein</fullName>
    </submittedName>
</protein>
<dbReference type="AlphaFoldDB" id="A0A0F9M7Y8"/>
<reference evidence="1" key="1">
    <citation type="journal article" date="2015" name="Nature">
        <title>Complex archaea that bridge the gap between prokaryotes and eukaryotes.</title>
        <authorList>
            <person name="Spang A."/>
            <person name="Saw J.H."/>
            <person name="Jorgensen S.L."/>
            <person name="Zaremba-Niedzwiedzka K."/>
            <person name="Martijn J."/>
            <person name="Lind A.E."/>
            <person name="van Eijk R."/>
            <person name="Schleper C."/>
            <person name="Guy L."/>
            <person name="Ettema T.J."/>
        </authorList>
    </citation>
    <scope>NUCLEOTIDE SEQUENCE</scope>
</reference>
<feature type="non-terminal residue" evidence="1">
    <location>
        <position position="62"/>
    </location>
</feature>
<comment type="caution">
    <text evidence="1">The sequence shown here is derived from an EMBL/GenBank/DDBJ whole genome shotgun (WGS) entry which is preliminary data.</text>
</comment>
<proteinExistence type="predicted"/>
<sequence length="62" mass="6904">MSRRGFSFLVVIGFLVIAATIIFPECKPNKSFRATRCRDLCSPSSVKSMSRKGACECYPPSR</sequence>
<dbReference type="EMBL" id="LAZR01010755">
    <property type="protein sequence ID" value="KKM65267.1"/>
    <property type="molecule type" value="Genomic_DNA"/>
</dbReference>
<gene>
    <name evidence="1" type="ORF">LCGC14_1493100</name>
</gene>
<accession>A0A0F9M7Y8</accession>
<name>A0A0F9M7Y8_9ZZZZ</name>